<dbReference type="CDD" id="cd09602">
    <property type="entry name" value="M1_APN"/>
    <property type="match status" value="1"/>
</dbReference>
<proteinExistence type="inferred from homology"/>
<feature type="domain" description="Aminopeptidase N-like N-terminal" evidence="15">
    <location>
        <begin position="117"/>
        <end position="192"/>
    </location>
</feature>
<evidence type="ECO:0000313" key="17">
    <source>
        <dbReference type="Proteomes" id="UP000195105"/>
    </source>
</evidence>
<reference evidence="16 17" key="1">
    <citation type="submission" date="2017-05" db="EMBL/GenBank/DDBJ databases">
        <title>Biotechnological potential of actinobacteria isolated from South African environments.</title>
        <authorList>
            <person name="Le Roes-Hill M."/>
            <person name="Prins A."/>
            <person name="Durrell K.A."/>
        </authorList>
    </citation>
    <scope>NUCLEOTIDE SEQUENCE [LARGE SCALE GENOMIC DNA]</scope>
    <source>
        <strain evidence="16 17">HMC13</strain>
    </source>
</reference>
<dbReference type="Proteomes" id="UP000195105">
    <property type="component" value="Unassembled WGS sequence"/>
</dbReference>
<evidence type="ECO:0000256" key="3">
    <source>
        <dbReference type="ARBA" id="ARBA00010136"/>
    </source>
</evidence>
<dbReference type="GO" id="GO:0008270">
    <property type="term" value="F:zinc ion binding"/>
    <property type="evidence" value="ECO:0007669"/>
    <property type="project" value="UniProtKB-UniRule"/>
</dbReference>
<dbReference type="Pfam" id="PF17900">
    <property type="entry name" value="Peptidase_M1_N"/>
    <property type="match status" value="1"/>
</dbReference>
<comment type="catalytic activity">
    <reaction evidence="1">
        <text>Release of an N-terminal amino acid, Xaa-|-Yaa- from a peptide, amide or arylamide. Xaa is preferably Ala, but may be most amino acids including Pro (slow action). When a terminal hydrophobic residue is followed by a prolyl residue, the two may be released as an intact Xaa-Pro dipeptide.</text>
        <dbReference type="EC" id="3.4.11.2"/>
    </reaction>
</comment>
<organism evidence="16 17">
    <name type="scientific">Streptomyces swartbergensis</name>
    <dbReference type="NCBI Taxonomy" id="487165"/>
    <lineage>
        <taxon>Bacteria</taxon>
        <taxon>Bacillati</taxon>
        <taxon>Actinomycetota</taxon>
        <taxon>Actinomycetes</taxon>
        <taxon>Kitasatosporales</taxon>
        <taxon>Streptomycetaceae</taxon>
        <taxon>Streptomyces</taxon>
    </lineage>
</organism>
<dbReference type="GO" id="GO:0016285">
    <property type="term" value="F:alanyl aminopeptidase activity"/>
    <property type="evidence" value="ECO:0007669"/>
    <property type="project" value="UniProtKB-EC"/>
</dbReference>
<evidence type="ECO:0000259" key="13">
    <source>
        <dbReference type="Pfam" id="PF01433"/>
    </source>
</evidence>
<evidence type="ECO:0000256" key="6">
    <source>
        <dbReference type="ARBA" id="ARBA00022438"/>
    </source>
</evidence>
<feature type="domain" description="Peptidase M1 membrane alanine aminopeptidase" evidence="13">
    <location>
        <begin position="242"/>
        <end position="452"/>
    </location>
</feature>
<evidence type="ECO:0000256" key="11">
    <source>
        <dbReference type="ARBA" id="ARBA00023049"/>
    </source>
</evidence>
<evidence type="ECO:0000256" key="8">
    <source>
        <dbReference type="ARBA" id="ARBA00022723"/>
    </source>
</evidence>
<evidence type="ECO:0000256" key="2">
    <source>
        <dbReference type="ARBA" id="ARBA00001947"/>
    </source>
</evidence>
<dbReference type="Gene3D" id="1.10.390.10">
    <property type="entry name" value="Neutral Protease Domain 2"/>
    <property type="match status" value="1"/>
</dbReference>
<comment type="similarity">
    <text evidence="3">Belongs to the peptidase M1 family.</text>
</comment>
<dbReference type="GO" id="GO:0070006">
    <property type="term" value="F:metalloaminopeptidase activity"/>
    <property type="evidence" value="ECO:0007669"/>
    <property type="project" value="TreeGrafter"/>
</dbReference>
<evidence type="ECO:0000256" key="10">
    <source>
        <dbReference type="ARBA" id="ARBA00022833"/>
    </source>
</evidence>
<dbReference type="EC" id="3.4.11.2" evidence="4 12"/>
<dbReference type="GO" id="GO:0016020">
    <property type="term" value="C:membrane"/>
    <property type="evidence" value="ECO:0007669"/>
    <property type="project" value="TreeGrafter"/>
</dbReference>
<evidence type="ECO:0000259" key="14">
    <source>
        <dbReference type="Pfam" id="PF11838"/>
    </source>
</evidence>
<evidence type="ECO:0000313" key="16">
    <source>
        <dbReference type="EMBL" id="OUD01978.1"/>
    </source>
</evidence>
<evidence type="ECO:0000256" key="5">
    <source>
        <dbReference type="ARBA" id="ARBA00015611"/>
    </source>
</evidence>
<dbReference type="InterPro" id="IPR045357">
    <property type="entry name" value="Aminopeptidase_N-like_N"/>
</dbReference>
<sequence length="859" mass="95458">MPGENLSRDEARERAALIGVDGYEVSLDLRSAVGADDTDGPRTFRSVTTVRFRCNEPGASSFADLIAPSVTAVSLNGRDLDPGEVFDGSRITLEDLAADNELVVDAQCAYSRTGEGLHRFVDPEDGEVYLYTQYEPADSRRVFANFEQPDLKAPFRFEVRAPEGWTVWSNGVGERADGVWRFAETKPISTYITCVVAGPYHYVTDSYSRTFADGTTLEIPLGALCRKGLAPYFDAEDVFLVTKQGLDFFHDHFDYPYPFGKYDQAFVPEYNLGAMENPGLVTFREEFIFRGKVTQASYEGRANVVLHEMAHMWFGDLVTMEWWDDLWLKESFADFMGEFSLVGATRFVNGWVTFANRRKSWAYRADQLPSTHPITADIRDLQDAKLNFDGITYAKGASVLKQLVAYVGQDAFLEGARRYFKRHAYGNTRLGDLLSVLEETSGRDMSAWARSWLQTAGVNSLTPQLLLDPQGRVEELAVVQEAAESHPELRPHRVAVGLYRMTDGGAVERYARAEVDVDGPRTVVAELSGAVAPDLVLVNDDDLTYCKIRFDENSLATLREHLGSVTDPLARALCWSALWNMTRDALLPARDFVDLVLRFAGSESEIGVVQMLHVWAESAVTHYVAPARRETTARLLAEGARRELYAAEAGSEHQLAWARFFARTATAEADFELLSDLLAGTASVEGLDLDQELRWVFLEPLAAHGVVDEKALAEELARDDTASGKRHQVRCLAARPSEAVKAQAWAQVVESDALSNAMVEATIAGFSQGSQRELLAPYAQKYFAAIERVWAERSIQIGMHVVQGMFPSLQQSRETLDATDAWLEAHREAAPALRRLVLEARDDLARALRGQDCDAASGQ</sequence>
<evidence type="ECO:0000256" key="9">
    <source>
        <dbReference type="ARBA" id="ARBA00022801"/>
    </source>
</evidence>
<protein>
    <recommendedName>
        <fullName evidence="5 12">Aminopeptidase N</fullName>
        <ecNumber evidence="4 12">3.4.11.2</ecNumber>
    </recommendedName>
</protein>
<gene>
    <name evidence="16" type="ORF">CA983_17425</name>
</gene>
<dbReference type="RefSeq" id="WP_086601822.1">
    <property type="nucleotide sequence ID" value="NZ_NGFN01000097.1"/>
</dbReference>
<dbReference type="InterPro" id="IPR027268">
    <property type="entry name" value="Peptidase_M4/M1_CTD_sf"/>
</dbReference>
<dbReference type="PANTHER" id="PTHR11533:SF174">
    <property type="entry name" value="PUROMYCIN-SENSITIVE AMINOPEPTIDASE-RELATED"/>
    <property type="match status" value="1"/>
</dbReference>
<evidence type="ECO:0000256" key="12">
    <source>
        <dbReference type="NCBIfam" id="TIGR02412"/>
    </source>
</evidence>
<dbReference type="GO" id="GO:0006508">
    <property type="term" value="P:proteolysis"/>
    <property type="evidence" value="ECO:0007669"/>
    <property type="project" value="UniProtKB-UniRule"/>
</dbReference>
<dbReference type="AlphaFoldDB" id="A0A243S4Y9"/>
<keyword evidence="9" id="KW-0378">Hydrolase</keyword>
<comment type="caution">
    <text evidence="16">The sequence shown here is derived from an EMBL/GenBank/DDBJ whole genome shotgun (WGS) entry which is preliminary data.</text>
</comment>
<dbReference type="SUPFAM" id="SSF55486">
    <property type="entry name" value="Metalloproteases ('zincins'), catalytic domain"/>
    <property type="match status" value="1"/>
</dbReference>
<evidence type="ECO:0000256" key="7">
    <source>
        <dbReference type="ARBA" id="ARBA00022670"/>
    </source>
</evidence>
<dbReference type="Pfam" id="PF01433">
    <property type="entry name" value="Peptidase_M1"/>
    <property type="match status" value="1"/>
</dbReference>
<dbReference type="GO" id="GO:0042277">
    <property type="term" value="F:peptide binding"/>
    <property type="evidence" value="ECO:0007669"/>
    <property type="project" value="TreeGrafter"/>
</dbReference>
<dbReference type="GO" id="GO:0005737">
    <property type="term" value="C:cytoplasm"/>
    <property type="evidence" value="ECO:0007669"/>
    <property type="project" value="TreeGrafter"/>
</dbReference>
<dbReference type="SUPFAM" id="SSF63737">
    <property type="entry name" value="Leukotriene A4 hydrolase N-terminal domain"/>
    <property type="match status" value="1"/>
</dbReference>
<keyword evidence="7" id="KW-0645">Protease</keyword>
<dbReference type="GO" id="GO:0043171">
    <property type="term" value="P:peptide catabolic process"/>
    <property type="evidence" value="ECO:0007669"/>
    <property type="project" value="TreeGrafter"/>
</dbReference>
<keyword evidence="17" id="KW-1185">Reference proteome</keyword>
<evidence type="ECO:0000256" key="1">
    <source>
        <dbReference type="ARBA" id="ARBA00000098"/>
    </source>
</evidence>
<dbReference type="FunFam" id="2.60.40.1730:FF:000010">
    <property type="entry name" value="Putative aminopeptidase N"/>
    <property type="match status" value="1"/>
</dbReference>
<dbReference type="InterPro" id="IPR001930">
    <property type="entry name" value="Peptidase_M1"/>
</dbReference>
<keyword evidence="6 16" id="KW-0031">Aminopeptidase</keyword>
<dbReference type="InterPro" id="IPR012778">
    <property type="entry name" value="Pept_M1_aminopeptidase"/>
</dbReference>
<keyword evidence="11" id="KW-0482">Metalloprotease</keyword>
<dbReference type="InterPro" id="IPR014782">
    <property type="entry name" value="Peptidase_M1_dom"/>
</dbReference>
<evidence type="ECO:0000259" key="15">
    <source>
        <dbReference type="Pfam" id="PF17900"/>
    </source>
</evidence>
<dbReference type="Gene3D" id="2.60.40.1730">
    <property type="entry name" value="tricorn interacting facor f3 domain"/>
    <property type="match status" value="1"/>
</dbReference>
<dbReference type="Pfam" id="PF11838">
    <property type="entry name" value="ERAP1_C"/>
    <property type="match status" value="1"/>
</dbReference>
<dbReference type="FunFam" id="1.10.390.10:FF:000004">
    <property type="entry name" value="Aminopeptidase N"/>
    <property type="match status" value="1"/>
</dbReference>
<keyword evidence="10" id="KW-0862">Zinc</keyword>
<dbReference type="InterPro" id="IPR050344">
    <property type="entry name" value="Peptidase_M1_aminopeptidases"/>
</dbReference>
<name>A0A243S4Y9_9ACTN</name>
<dbReference type="NCBIfam" id="TIGR02412">
    <property type="entry name" value="pepN_strep_liv"/>
    <property type="match status" value="1"/>
</dbReference>
<accession>A0A243S4Y9</accession>
<dbReference type="InterPro" id="IPR042097">
    <property type="entry name" value="Aminopeptidase_N-like_N_sf"/>
</dbReference>
<dbReference type="PRINTS" id="PR00756">
    <property type="entry name" value="ALADIPTASE"/>
</dbReference>
<dbReference type="GO" id="GO:0005615">
    <property type="term" value="C:extracellular space"/>
    <property type="evidence" value="ECO:0007669"/>
    <property type="project" value="TreeGrafter"/>
</dbReference>
<dbReference type="PANTHER" id="PTHR11533">
    <property type="entry name" value="PROTEASE M1 ZINC METALLOPROTEASE"/>
    <property type="match status" value="1"/>
</dbReference>
<dbReference type="EMBL" id="NGFN01000097">
    <property type="protein sequence ID" value="OUD01978.1"/>
    <property type="molecule type" value="Genomic_DNA"/>
</dbReference>
<keyword evidence="8" id="KW-0479">Metal-binding</keyword>
<comment type="cofactor">
    <cofactor evidence="2">
        <name>Zn(2+)</name>
        <dbReference type="ChEBI" id="CHEBI:29105"/>
    </cofactor>
</comment>
<feature type="domain" description="ERAP1-like C-terminal" evidence="14">
    <location>
        <begin position="535"/>
        <end position="845"/>
    </location>
</feature>
<evidence type="ECO:0000256" key="4">
    <source>
        <dbReference type="ARBA" id="ARBA00012564"/>
    </source>
</evidence>
<dbReference type="InterPro" id="IPR024571">
    <property type="entry name" value="ERAP1-like_C_dom"/>
</dbReference>